<protein>
    <submittedName>
        <fullName evidence="7">Lysosomal Pro-X carboxypeptidase</fullName>
    </submittedName>
</protein>
<comment type="caution">
    <text evidence="7">The sequence shown here is derived from an EMBL/GenBank/DDBJ whole genome shotgun (WGS) entry which is preliminary data.</text>
</comment>
<dbReference type="Proteomes" id="UP000038010">
    <property type="component" value="Unassembled WGS sequence"/>
</dbReference>
<keyword evidence="4" id="KW-0378">Hydrolase</keyword>
<keyword evidence="3 6" id="KW-0732">Signal</keyword>
<evidence type="ECO:0000256" key="5">
    <source>
        <dbReference type="ARBA" id="ARBA00023180"/>
    </source>
</evidence>
<dbReference type="Pfam" id="PF05577">
    <property type="entry name" value="Peptidase_S28"/>
    <property type="match status" value="1"/>
</dbReference>
<evidence type="ECO:0000256" key="2">
    <source>
        <dbReference type="ARBA" id="ARBA00022670"/>
    </source>
</evidence>
<feature type="chain" id="PRO_5005856821" evidence="6">
    <location>
        <begin position="27"/>
        <end position="437"/>
    </location>
</feature>
<dbReference type="STRING" id="1664694.A0A0N0NHS6"/>
<feature type="signal peptide" evidence="6">
    <location>
        <begin position="1"/>
        <end position="26"/>
    </location>
</feature>
<dbReference type="Gene3D" id="3.40.50.1820">
    <property type="entry name" value="alpha/beta hydrolase"/>
    <property type="match status" value="1"/>
</dbReference>
<dbReference type="AlphaFoldDB" id="A0A0N0NHS6"/>
<keyword evidence="2" id="KW-0645">Protease</keyword>
<evidence type="ECO:0000313" key="7">
    <source>
        <dbReference type="EMBL" id="KPI34908.1"/>
    </source>
</evidence>
<evidence type="ECO:0000256" key="6">
    <source>
        <dbReference type="SAM" id="SignalP"/>
    </source>
</evidence>
<dbReference type="InterPro" id="IPR042269">
    <property type="entry name" value="Ser_carbopepase_S28_SKS"/>
</dbReference>
<name>A0A0N0NHS6_9EURO</name>
<dbReference type="GeneID" id="28735807"/>
<dbReference type="EMBL" id="LFJN01000047">
    <property type="protein sequence ID" value="KPI34908.1"/>
    <property type="molecule type" value="Genomic_DNA"/>
</dbReference>
<dbReference type="OrthoDB" id="1735038at2759"/>
<evidence type="ECO:0000256" key="3">
    <source>
        <dbReference type="ARBA" id="ARBA00022729"/>
    </source>
</evidence>
<dbReference type="InterPro" id="IPR029058">
    <property type="entry name" value="AB_hydrolase_fold"/>
</dbReference>
<dbReference type="GO" id="GO:0006508">
    <property type="term" value="P:proteolysis"/>
    <property type="evidence" value="ECO:0007669"/>
    <property type="project" value="UniProtKB-KW"/>
</dbReference>
<keyword evidence="7" id="KW-0121">Carboxypeptidase</keyword>
<dbReference type="RefSeq" id="XP_017994871.1">
    <property type="nucleotide sequence ID" value="XM_018143927.1"/>
</dbReference>
<keyword evidence="8" id="KW-1185">Reference proteome</keyword>
<dbReference type="PANTHER" id="PTHR11010">
    <property type="entry name" value="PROTEASE S28 PRO-X CARBOXYPEPTIDASE-RELATED"/>
    <property type="match status" value="1"/>
</dbReference>
<proteinExistence type="inferred from homology"/>
<evidence type="ECO:0000256" key="1">
    <source>
        <dbReference type="ARBA" id="ARBA00011079"/>
    </source>
</evidence>
<evidence type="ECO:0000256" key="4">
    <source>
        <dbReference type="ARBA" id="ARBA00022801"/>
    </source>
</evidence>
<reference evidence="7 8" key="1">
    <citation type="submission" date="2015-06" db="EMBL/GenBank/DDBJ databases">
        <title>Draft genome of the ant-associated black yeast Phialophora attae CBS 131958.</title>
        <authorList>
            <person name="Moreno L.F."/>
            <person name="Stielow B.J."/>
            <person name="de Hoog S."/>
            <person name="Vicente V.A."/>
            <person name="Weiss V.A."/>
            <person name="de Vries M."/>
            <person name="Cruz L.M."/>
            <person name="Souza E.M."/>
        </authorList>
    </citation>
    <scope>NUCLEOTIDE SEQUENCE [LARGE SCALE GENOMIC DNA]</scope>
    <source>
        <strain evidence="7 8">CBS 131958</strain>
    </source>
</reference>
<dbReference type="GO" id="GO:0070008">
    <property type="term" value="F:serine-type exopeptidase activity"/>
    <property type="evidence" value="ECO:0007669"/>
    <property type="project" value="InterPro"/>
</dbReference>
<dbReference type="InterPro" id="IPR008758">
    <property type="entry name" value="Peptidase_S28"/>
</dbReference>
<sequence>MLSSLTAHLCVLLLVLVAVVSNAVQASTAPLSATLTPEILNFTQKLDHSAKDSQETFQQSYQIVTDYFREGGPILFVQSAESPLVLLQYNVFIDWAEELGAIVATLEHRFFGTSYPEDFHFANPGPDDYAQLTLDNAIKDGVHFVNWIRETVPGAQDSKVIYNGGSYGGFLAAEAIIREPDAFYGSIASSPLLYSFGGQTLEGNPHHYAGLDMVSNIWFDESAEAAYKIQEATSLFSRCVAEQNCSDALPDLPLCSEANATQWTQLYGKVTSSYYSISQFNYAFVNVWPWAYPLQTAINLTLAASSPGEVLAVPLRGVSWAQDGCIDPNNRNLTGQPTFFGDSFQWIRCTYFPGSFGDSRPGSLLPSSNTTVGGDCWSPYAVPWQAPDFNETNEYFVEKLNLTLETLDQTERLLIVQVDYYARSSPYRGFDVICDYT</sequence>
<dbReference type="VEuPathDB" id="FungiDB:AB675_3840"/>
<gene>
    <name evidence="7" type="ORF">AB675_3840</name>
</gene>
<dbReference type="GO" id="GO:0004180">
    <property type="term" value="F:carboxypeptidase activity"/>
    <property type="evidence" value="ECO:0007669"/>
    <property type="project" value="UniProtKB-KW"/>
</dbReference>
<organism evidence="7 8">
    <name type="scientific">Cyphellophora attinorum</name>
    <dbReference type="NCBI Taxonomy" id="1664694"/>
    <lineage>
        <taxon>Eukaryota</taxon>
        <taxon>Fungi</taxon>
        <taxon>Dikarya</taxon>
        <taxon>Ascomycota</taxon>
        <taxon>Pezizomycotina</taxon>
        <taxon>Eurotiomycetes</taxon>
        <taxon>Chaetothyriomycetidae</taxon>
        <taxon>Chaetothyriales</taxon>
        <taxon>Cyphellophoraceae</taxon>
        <taxon>Cyphellophora</taxon>
    </lineage>
</organism>
<dbReference type="GO" id="GO:0008239">
    <property type="term" value="F:dipeptidyl-peptidase activity"/>
    <property type="evidence" value="ECO:0007669"/>
    <property type="project" value="TreeGrafter"/>
</dbReference>
<dbReference type="SUPFAM" id="SSF53474">
    <property type="entry name" value="alpha/beta-Hydrolases"/>
    <property type="match status" value="1"/>
</dbReference>
<dbReference type="Gene3D" id="1.20.120.980">
    <property type="entry name" value="Serine carboxypeptidase S28, SKS domain"/>
    <property type="match status" value="1"/>
</dbReference>
<dbReference type="PANTHER" id="PTHR11010:SF38">
    <property type="entry name" value="LYSOSOMAL PRO-X CARBOXYPEPTIDASE"/>
    <property type="match status" value="1"/>
</dbReference>
<accession>A0A0N0NHS6</accession>
<comment type="similarity">
    <text evidence="1">Belongs to the peptidase S28 family.</text>
</comment>
<evidence type="ECO:0000313" key="8">
    <source>
        <dbReference type="Proteomes" id="UP000038010"/>
    </source>
</evidence>
<keyword evidence="5" id="KW-0325">Glycoprotein</keyword>